<keyword evidence="1" id="KW-0472">Membrane</keyword>
<sequence length="81" mass="9215">MPGMERRNYIPYIPEEVATLWLQVSSSAHFAQFCFCRLFRSTMQPAKRVQKPIGFTALLCSNCSGYLSVIALSLLHLQYAI</sequence>
<feature type="transmembrane region" description="Helical" evidence="1">
    <location>
        <begin position="52"/>
        <end position="75"/>
    </location>
</feature>
<proteinExistence type="predicted"/>
<evidence type="ECO:0000313" key="3">
    <source>
        <dbReference type="WBParaSite" id="TMUE_3000013436.1"/>
    </source>
</evidence>
<dbReference type="Proteomes" id="UP000046395">
    <property type="component" value="Unassembled WGS sequence"/>
</dbReference>
<organism evidence="2 3">
    <name type="scientific">Trichuris muris</name>
    <name type="common">Mouse whipworm</name>
    <dbReference type="NCBI Taxonomy" id="70415"/>
    <lineage>
        <taxon>Eukaryota</taxon>
        <taxon>Metazoa</taxon>
        <taxon>Ecdysozoa</taxon>
        <taxon>Nematoda</taxon>
        <taxon>Enoplea</taxon>
        <taxon>Dorylaimia</taxon>
        <taxon>Trichinellida</taxon>
        <taxon>Trichuridae</taxon>
        <taxon>Trichuris</taxon>
    </lineage>
</organism>
<evidence type="ECO:0000313" key="2">
    <source>
        <dbReference type="Proteomes" id="UP000046395"/>
    </source>
</evidence>
<dbReference type="WBParaSite" id="TMUE_3000013436.1">
    <property type="protein sequence ID" value="TMUE_3000013436.1"/>
    <property type="gene ID" value="WBGene00301927"/>
</dbReference>
<accession>A0A5S6R1A3</accession>
<reference evidence="3" key="1">
    <citation type="submission" date="2019-12" db="UniProtKB">
        <authorList>
            <consortium name="WormBaseParasite"/>
        </authorList>
    </citation>
    <scope>IDENTIFICATION</scope>
</reference>
<name>A0A5S6R1A3_TRIMR</name>
<evidence type="ECO:0000256" key="1">
    <source>
        <dbReference type="SAM" id="Phobius"/>
    </source>
</evidence>
<keyword evidence="1" id="KW-1133">Transmembrane helix</keyword>
<dbReference type="AlphaFoldDB" id="A0A5S6R1A3"/>
<protein>
    <submittedName>
        <fullName evidence="3">Uncharacterized protein</fullName>
    </submittedName>
</protein>
<keyword evidence="2" id="KW-1185">Reference proteome</keyword>
<keyword evidence="1" id="KW-0812">Transmembrane</keyword>